<evidence type="ECO:0000313" key="2">
    <source>
        <dbReference type="Proteomes" id="UP000199603"/>
    </source>
</evidence>
<reference evidence="1 2" key="1">
    <citation type="submission" date="2016-10" db="EMBL/GenBank/DDBJ databases">
        <authorList>
            <person name="de Groot N.N."/>
        </authorList>
    </citation>
    <scope>NUCLEOTIDE SEQUENCE [LARGE SCALE GENOMIC DNA]</scope>
    <source>
        <strain evidence="1 2">DSM 16957</strain>
    </source>
</reference>
<dbReference type="EMBL" id="FNAG01000005">
    <property type="protein sequence ID" value="SDD67761.1"/>
    <property type="molecule type" value="Genomic_DNA"/>
</dbReference>
<evidence type="ECO:0008006" key="3">
    <source>
        <dbReference type="Google" id="ProtNLM"/>
    </source>
</evidence>
<dbReference type="STRING" id="265719.SAMN04488509_105105"/>
<proteinExistence type="predicted"/>
<organism evidence="1 2">
    <name type="scientific">Aquimonas voraii</name>
    <dbReference type="NCBI Taxonomy" id="265719"/>
    <lineage>
        <taxon>Bacteria</taxon>
        <taxon>Pseudomonadati</taxon>
        <taxon>Pseudomonadota</taxon>
        <taxon>Gammaproteobacteria</taxon>
        <taxon>Lysobacterales</taxon>
        <taxon>Lysobacteraceae</taxon>
        <taxon>Aquimonas</taxon>
    </lineage>
</organism>
<evidence type="ECO:0000313" key="1">
    <source>
        <dbReference type="EMBL" id="SDD67761.1"/>
    </source>
</evidence>
<accession>A0A1G6WPM9</accession>
<sequence>MASSSLHCASAERLRWSAAGLLMLLAGCGAVDAPRARIEDARRLQRGDSLQLEVQQQLEFQPLMLEALANGIGLRLDYHLQYCESAERAIRSLWLRYYPLAGEYEMRWEGEAQGRRFARRGSLLAALDRIRIELPARADKCELQLRVELERSALPAPLRFPALIGLQDWRLVSGTYRLPAVAAP</sequence>
<keyword evidence="2" id="KW-1185">Reference proteome</keyword>
<dbReference type="AlphaFoldDB" id="A0A1G6WPM9"/>
<name>A0A1G6WPM9_9GAMM</name>
<gene>
    <name evidence="1" type="ORF">SAMN04488509_105105</name>
</gene>
<dbReference type="RefSeq" id="WP_091242289.1">
    <property type="nucleotide sequence ID" value="NZ_FNAG01000005.1"/>
</dbReference>
<dbReference type="Pfam" id="PF14334">
    <property type="entry name" value="DUF4390"/>
    <property type="match status" value="1"/>
</dbReference>
<dbReference type="Proteomes" id="UP000199603">
    <property type="component" value="Unassembled WGS sequence"/>
</dbReference>
<protein>
    <recommendedName>
        <fullName evidence="3">DUF4390 domain-containing protein</fullName>
    </recommendedName>
</protein>
<dbReference type="InterPro" id="IPR025500">
    <property type="entry name" value="DUF4390"/>
</dbReference>